<evidence type="ECO:0008006" key="3">
    <source>
        <dbReference type="Google" id="ProtNLM"/>
    </source>
</evidence>
<sequence>MSAYASAYPPDTPFDPAYKAFFEQFYAVSDDPGAHEVYVENFTRDAIVIMASRKVVGRDAILALRHSMWEKVASRKHTAFKVFPFGANSNEVMIYGSVTYGLKSGGESSLDWAARAHLVKDDADGRVKMDFYQVYLDTGAQPQAK</sequence>
<dbReference type="OMA" id="KMRFYQV"/>
<protein>
    <recommendedName>
        <fullName evidence="3">SnoaL-like domain-containing protein</fullName>
    </recommendedName>
</protein>
<dbReference type="eggNOG" id="ENOG502S7KH">
    <property type="taxonomic scope" value="Eukaryota"/>
</dbReference>
<proteinExistence type="predicted"/>
<dbReference type="InterPro" id="IPR032710">
    <property type="entry name" value="NTF2-like_dom_sf"/>
</dbReference>
<dbReference type="AlphaFoldDB" id="E5AAG6"/>
<gene>
    <name evidence="1" type="ORF">LEMA_P017870.1</name>
</gene>
<dbReference type="EMBL" id="FP929138">
    <property type="protein sequence ID" value="CBY00657.1"/>
    <property type="molecule type" value="Genomic_DNA"/>
</dbReference>
<dbReference type="HOGENOM" id="CLU_107714_2_0_1"/>
<name>E5AAG6_LEPMJ</name>
<dbReference type="PANTHER" id="PTHR39401">
    <property type="entry name" value="SNOAL-LIKE DOMAIN-CONTAINING PROTEIN"/>
    <property type="match status" value="1"/>
</dbReference>
<dbReference type="InParanoid" id="E5AAG6"/>
<evidence type="ECO:0000313" key="2">
    <source>
        <dbReference type="Proteomes" id="UP000002668"/>
    </source>
</evidence>
<evidence type="ECO:0000313" key="1">
    <source>
        <dbReference type="EMBL" id="CBY00657.1"/>
    </source>
</evidence>
<dbReference type="STRING" id="985895.E5AAG6"/>
<dbReference type="VEuPathDB" id="FungiDB:LEMA_P017870.1"/>
<dbReference type="RefSeq" id="XP_003844136.1">
    <property type="nucleotide sequence ID" value="XM_003844088.1"/>
</dbReference>
<dbReference type="GeneID" id="13292055"/>
<accession>E5AAG6</accession>
<dbReference type="SUPFAM" id="SSF54427">
    <property type="entry name" value="NTF2-like"/>
    <property type="match status" value="1"/>
</dbReference>
<organism evidence="2">
    <name type="scientific">Leptosphaeria maculans (strain JN3 / isolate v23.1.3 / race Av1-4-5-6-7-8)</name>
    <name type="common">Blackleg fungus</name>
    <name type="synonym">Phoma lingam</name>
    <dbReference type="NCBI Taxonomy" id="985895"/>
    <lineage>
        <taxon>Eukaryota</taxon>
        <taxon>Fungi</taxon>
        <taxon>Dikarya</taxon>
        <taxon>Ascomycota</taxon>
        <taxon>Pezizomycotina</taxon>
        <taxon>Dothideomycetes</taxon>
        <taxon>Pleosporomycetidae</taxon>
        <taxon>Pleosporales</taxon>
        <taxon>Pleosporineae</taxon>
        <taxon>Leptosphaeriaceae</taxon>
        <taxon>Plenodomus</taxon>
        <taxon>Plenodomus lingam/Leptosphaeria maculans species complex</taxon>
    </lineage>
</organism>
<dbReference type="PANTHER" id="PTHR39401:SF1">
    <property type="entry name" value="SNOAL-LIKE DOMAIN-CONTAINING PROTEIN"/>
    <property type="match status" value="1"/>
</dbReference>
<dbReference type="OrthoDB" id="3468019at2759"/>
<reference evidence="2" key="1">
    <citation type="journal article" date="2011" name="Nat. Commun.">
        <title>Effector diversification within compartments of the Leptosphaeria maculans genome affected by Repeat-Induced Point mutations.</title>
        <authorList>
            <person name="Rouxel T."/>
            <person name="Grandaubert J."/>
            <person name="Hane J.K."/>
            <person name="Hoede C."/>
            <person name="van de Wouw A.P."/>
            <person name="Couloux A."/>
            <person name="Dominguez V."/>
            <person name="Anthouard V."/>
            <person name="Bally P."/>
            <person name="Bourras S."/>
            <person name="Cozijnsen A.J."/>
            <person name="Ciuffetti L.M."/>
            <person name="Degrave A."/>
            <person name="Dilmaghani A."/>
            <person name="Duret L."/>
            <person name="Fudal I."/>
            <person name="Goodwin S.B."/>
            <person name="Gout L."/>
            <person name="Glaser N."/>
            <person name="Linglin J."/>
            <person name="Kema G.H.J."/>
            <person name="Lapalu N."/>
            <person name="Lawrence C.B."/>
            <person name="May K."/>
            <person name="Meyer M."/>
            <person name="Ollivier B."/>
            <person name="Poulain J."/>
            <person name="Schoch C.L."/>
            <person name="Simon A."/>
            <person name="Spatafora J.W."/>
            <person name="Stachowiak A."/>
            <person name="Turgeon B.G."/>
            <person name="Tyler B.M."/>
            <person name="Vincent D."/>
            <person name="Weissenbach J."/>
            <person name="Amselem J."/>
            <person name="Quesneville H."/>
            <person name="Oliver R.P."/>
            <person name="Wincker P."/>
            <person name="Balesdent M.-H."/>
            <person name="Howlett B.J."/>
        </authorList>
    </citation>
    <scope>NUCLEOTIDE SEQUENCE [LARGE SCALE GENOMIC DNA]</scope>
    <source>
        <strain evidence="2">JN3 / isolate v23.1.3 / race Av1-4-5-6-7-8</strain>
    </source>
</reference>
<keyword evidence="2" id="KW-1185">Reference proteome</keyword>
<dbReference type="Proteomes" id="UP000002668">
    <property type="component" value="Genome"/>
</dbReference>